<protein>
    <recommendedName>
        <fullName evidence="3">Profilin</fullName>
    </recommendedName>
</protein>
<proteinExistence type="predicted"/>
<dbReference type="AlphaFoldDB" id="A0A8S3ZDA6"/>
<dbReference type="EMBL" id="CAJHNH020002668">
    <property type="protein sequence ID" value="CAG5127383.1"/>
    <property type="molecule type" value="Genomic_DNA"/>
</dbReference>
<name>A0A8S3ZDA6_9EUPU</name>
<evidence type="ECO:0000313" key="2">
    <source>
        <dbReference type="Proteomes" id="UP000678393"/>
    </source>
</evidence>
<dbReference type="InterPro" id="IPR048278">
    <property type="entry name" value="PFN"/>
</dbReference>
<dbReference type="GO" id="GO:0003779">
    <property type="term" value="F:actin binding"/>
    <property type="evidence" value="ECO:0007669"/>
    <property type="project" value="InterPro"/>
</dbReference>
<dbReference type="Gene3D" id="3.30.450.30">
    <property type="entry name" value="Dynein light chain 2a, cytoplasmic"/>
    <property type="match status" value="1"/>
</dbReference>
<reference evidence="1" key="1">
    <citation type="submission" date="2021-04" db="EMBL/GenBank/DDBJ databases">
        <authorList>
            <consortium name="Molecular Ecology Group"/>
        </authorList>
    </citation>
    <scope>NUCLEOTIDE SEQUENCE</scope>
</reference>
<keyword evidence="2" id="KW-1185">Reference proteome</keyword>
<gene>
    <name evidence="1" type="ORF">CUNI_LOCUS12941</name>
</gene>
<evidence type="ECO:0008006" key="3">
    <source>
        <dbReference type="Google" id="ProtNLM"/>
    </source>
</evidence>
<comment type="caution">
    <text evidence="1">The sequence shown here is derived from an EMBL/GenBank/DDBJ whole genome shotgun (WGS) entry which is preliminary data.</text>
</comment>
<dbReference type="Proteomes" id="UP000678393">
    <property type="component" value="Unassembled WGS sequence"/>
</dbReference>
<dbReference type="Pfam" id="PF00235">
    <property type="entry name" value="Profilin"/>
    <property type="match status" value="1"/>
</dbReference>
<sequence length="135" mass="15507">MTVTVPKWQQFITESLLQSHLFSGLCLISNQNEVIYDYGTLKYIDKTDTKQLNMFVNKNTQETTACFHLGVAGRTFHFRIYYRTHVSIYATASGNQCGLTISKLPHGIFVTMFQKPTMSHKAITLVEDFTDRLRC</sequence>
<dbReference type="OrthoDB" id="5946457at2759"/>
<dbReference type="InterPro" id="IPR036140">
    <property type="entry name" value="PFN_sf"/>
</dbReference>
<evidence type="ECO:0000313" key="1">
    <source>
        <dbReference type="EMBL" id="CAG5127383.1"/>
    </source>
</evidence>
<accession>A0A8S3ZDA6</accession>
<organism evidence="1 2">
    <name type="scientific">Candidula unifasciata</name>
    <dbReference type="NCBI Taxonomy" id="100452"/>
    <lineage>
        <taxon>Eukaryota</taxon>
        <taxon>Metazoa</taxon>
        <taxon>Spiralia</taxon>
        <taxon>Lophotrochozoa</taxon>
        <taxon>Mollusca</taxon>
        <taxon>Gastropoda</taxon>
        <taxon>Heterobranchia</taxon>
        <taxon>Euthyneura</taxon>
        <taxon>Panpulmonata</taxon>
        <taxon>Eupulmonata</taxon>
        <taxon>Stylommatophora</taxon>
        <taxon>Helicina</taxon>
        <taxon>Helicoidea</taxon>
        <taxon>Geomitridae</taxon>
        <taxon>Candidula</taxon>
    </lineage>
</organism>
<dbReference type="SUPFAM" id="SSF55770">
    <property type="entry name" value="Profilin (actin-binding protein)"/>
    <property type="match status" value="1"/>
</dbReference>